<organism evidence="2 3">
    <name type="scientific">Pyrrhoderma noxium</name>
    <dbReference type="NCBI Taxonomy" id="2282107"/>
    <lineage>
        <taxon>Eukaryota</taxon>
        <taxon>Fungi</taxon>
        <taxon>Dikarya</taxon>
        <taxon>Basidiomycota</taxon>
        <taxon>Agaricomycotina</taxon>
        <taxon>Agaricomycetes</taxon>
        <taxon>Hymenochaetales</taxon>
        <taxon>Hymenochaetaceae</taxon>
        <taxon>Pyrrhoderma</taxon>
    </lineage>
</organism>
<dbReference type="Proteomes" id="UP000217199">
    <property type="component" value="Unassembled WGS sequence"/>
</dbReference>
<reference evidence="2 3" key="1">
    <citation type="journal article" date="2017" name="Mol. Ecol.">
        <title>Comparative and population genomic landscape of Phellinus noxius: A hypervariable fungus causing root rot in trees.</title>
        <authorList>
            <person name="Chung C.L."/>
            <person name="Lee T.J."/>
            <person name="Akiba M."/>
            <person name="Lee H.H."/>
            <person name="Kuo T.H."/>
            <person name="Liu D."/>
            <person name="Ke H.M."/>
            <person name="Yokoi T."/>
            <person name="Roa M.B."/>
            <person name="Lu M.J."/>
            <person name="Chang Y.Y."/>
            <person name="Ann P.J."/>
            <person name="Tsai J.N."/>
            <person name="Chen C.Y."/>
            <person name="Tzean S.S."/>
            <person name="Ota Y."/>
            <person name="Hattori T."/>
            <person name="Sahashi N."/>
            <person name="Liou R.F."/>
            <person name="Kikuchi T."/>
            <person name="Tsai I.J."/>
        </authorList>
    </citation>
    <scope>NUCLEOTIDE SEQUENCE [LARGE SCALE GENOMIC DNA]</scope>
    <source>
        <strain evidence="2 3">FFPRI411160</strain>
    </source>
</reference>
<feature type="compositionally biased region" description="Polar residues" evidence="1">
    <location>
        <begin position="47"/>
        <end position="61"/>
    </location>
</feature>
<evidence type="ECO:0000256" key="1">
    <source>
        <dbReference type="SAM" id="MobiDB-lite"/>
    </source>
</evidence>
<feature type="compositionally biased region" description="Polar residues" evidence="1">
    <location>
        <begin position="27"/>
        <end position="38"/>
    </location>
</feature>
<dbReference type="InParanoid" id="A0A286ULF0"/>
<proteinExistence type="predicted"/>
<keyword evidence="3" id="KW-1185">Reference proteome</keyword>
<gene>
    <name evidence="2" type="ORF">PNOK_0291200</name>
</gene>
<comment type="caution">
    <text evidence="2">The sequence shown here is derived from an EMBL/GenBank/DDBJ whole genome shotgun (WGS) entry which is preliminary data.</text>
</comment>
<name>A0A286ULF0_9AGAM</name>
<evidence type="ECO:0000313" key="2">
    <source>
        <dbReference type="EMBL" id="PAV20285.1"/>
    </source>
</evidence>
<accession>A0A286ULF0</accession>
<feature type="compositionally biased region" description="Low complexity" evidence="1">
    <location>
        <begin position="62"/>
        <end position="77"/>
    </location>
</feature>
<feature type="region of interest" description="Disordered" evidence="1">
    <location>
        <begin position="1"/>
        <end position="102"/>
    </location>
</feature>
<evidence type="ECO:0000313" key="3">
    <source>
        <dbReference type="Proteomes" id="UP000217199"/>
    </source>
</evidence>
<sequence length="234" mass="26704">MSGARSRGASNPVSRREAITTRHPSTRPKTATPRNPTESYELKENPVHSNSRRVTTTESRPTTSASTSQTQGSIQAKPKPKIPETKTKTAHPCTPRVQDSSPEKEYLERLSGWIAYCDQRIDEIKGSIEYYDGMREEELQEGNANTSDMDKVVKRNESRFLLIYALRIGLKRARKEIEQLPKGPDFVTECLRTYSEAENEFDSTFKTLKDGDKTVKAAMKYRFSYLQYAREDSH</sequence>
<dbReference type="AlphaFoldDB" id="A0A286ULF0"/>
<dbReference type="EMBL" id="NBII01000003">
    <property type="protein sequence ID" value="PAV20285.1"/>
    <property type="molecule type" value="Genomic_DNA"/>
</dbReference>
<protein>
    <submittedName>
        <fullName evidence="2">Uncharacterized protein</fullName>
    </submittedName>
</protein>